<dbReference type="AlphaFoldDB" id="A0A919U0N6"/>
<evidence type="ECO:0000313" key="3">
    <source>
        <dbReference type="Proteomes" id="UP000632740"/>
    </source>
</evidence>
<reference evidence="2" key="1">
    <citation type="submission" date="2021-01" db="EMBL/GenBank/DDBJ databases">
        <title>Whole genome shotgun sequence of Cellulomonas chitinilytica NBRC 110799.</title>
        <authorList>
            <person name="Komaki H."/>
            <person name="Tamura T."/>
        </authorList>
    </citation>
    <scope>NUCLEOTIDE SEQUENCE</scope>
    <source>
        <strain evidence="2">NBRC 110799</strain>
    </source>
</reference>
<keyword evidence="3" id="KW-1185">Reference proteome</keyword>
<evidence type="ECO:0000256" key="1">
    <source>
        <dbReference type="SAM" id="MobiDB-lite"/>
    </source>
</evidence>
<name>A0A919U0N6_9CELL</name>
<proteinExistence type="predicted"/>
<protein>
    <submittedName>
        <fullName evidence="2">Uncharacterized protein</fullName>
    </submittedName>
</protein>
<organism evidence="2 3">
    <name type="scientific">Cellulomonas chitinilytica</name>
    <dbReference type="NCBI Taxonomy" id="398759"/>
    <lineage>
        <taxon>Bacteria</taxon>
        <taxon>Bacillati</taxon>
        <taxon>Actinomycetota</taxon>
        <taxon>Actinomycetes</taxon>
        <taxon>Micrococcales</taxon>
        <taxon>Cellulomonadaceae</taxon>
        <taxon>Cellulomonas</taxon>
    </lineage>
</organism>
<accession>A0A919U0N6</accession>
<sequence>MMDGSHLLAVLAGQTTAALAASARPDAPVVEPREPRDRRVHGHRWWRTVWRVRRARGVEPSRS</sequence>
<gene>
    <name evidence="2" type="ORF">Cch01nite_00530</name>
</gene>
<dbReference type="Proteomes" id="UP000632740">
    <property type="component" value="Unassembled WGS sequence"/>
</dbReference>
<feature type="region of interest" description="Disordered" evidence="1">
    <location>
        <begin position="19"/>
        <end position="38"/>
    </location>
</feature>
<evidence type="ECO:0000313" key="2">
    <source>
        <dbReference type="EMBL" id="GIG19329.1"/>
    </source>
</evidence>
<dbReference type="EMBL" id="BONK01000001">
    <property type="protein sequence ID" value="GIG19329.1"/>
    <property type="molecule type" value="Genomic_DNA"/>
</dbReference>
<feature type="compositionally biased region" description="Low complexity" evidence="1">
    <location>
        <begin position="19"/>
        <end position="30"/>
    </location>
</feature>
<comment type="caution">
    <text evidence="2">The sequence shown here is derived from an EMBL/GenBank/DDBJ whole genome shotgun (WGS) entry which is preliminary data.</text>
</comment>